<dbReference type="InterPro" id="IPR006311">
    <property type="entry name" value="TAT_signal"/>
</dbReference>
<accession>A0A1D8TRJ5</accession>
<dbReference type="KEGG" id="mpro:BJP34_11835"/>
<dbReference type="Proteomes" id="UP000177870">
    <property type="component" value="Chromosome"/>
</dbReference>
<evidence type="ECO:0000313" key="1">
    <source>
        <dbReference type="EMBL" id="AOX00056.1"/>
    </source>
</evidence>
<organism evidence="1 2">
    <name type="scientific">Moorena producens PAL-8-15-08-1</name>
    <dbReference type="NCBI Taxonomy" id="1458985"/>
    <lineage>
        <taxon>Bacteria</taxon>
        <taxon>Bacillati</taxon>
        <taxon>Cyanobacteriota</taxon>
        <taxon>Cyanophyceae</taxon>
        <taxon>Coleofasciculales</taxon>
        <taxon>Coleofasciculaceae</taxon>
        <taxon>Moorena</taxon>
    </lineage>
</organism>
<protein>
    <submittedName>
        <fullName evidence="1">Uncharacterized protein</fullName>
    </submittedName>
</protein>
<dbReference type="PROSITE" id="PS51318">
    <property type="entry name" value="TAT"/>
    <property type="match status" value="1"/>
</dbReference>
<proteinExistence type="predicted"/>
<dbReference type="EMBL" id="CP017599">
    <property type="protein sequence ID" value="AOX00056.1"/>
    <property type="molecule type" value="Genomic_DNA"/>
</dbReference>
<reference evidence="2" key="1">
    <citation type="submission" date="2016-10" db="EMBL/GenBank/DDBJ databases">
        <title>Comparative genomics uncovers the prolific and rare metabolic potential of the cyanobacterial genus Moorea.</title>
        <authorList>
            <person name="Leao T."/>
            <person name="Castelao G."/>
            <person name="Korobeynikov A."/>
            <person name="Monroe E.A."/>
            <person name="Podell S."/>
            <person name="Glukhov E."/>
            <person name="Allen E."/>
            <person name="Gerwick W.H."/>
            <person name="Gerwick L."/>
        </authorList>
    </citation>
    <scope>NUCLEOTIDE SEQUENCE [LARGE SCALE GENOMIC DNA]</scope>
    <source>
        <strain evidence="2">PAL-8-15-08-1</strain>
    </source>
</reference>
<sequence>MTINRRTILQIAAVGGLGTVAASSLIRPGSSKELIAAARDPWDKRIPSRSSRGSAKVLVY</sequence>
<dbReference type="RefSeq" id="WP_070392527.1">
    <property type="nucleotide sequence ID" value="NZ_CP017599.1"/>
</dbReference>
<gene>
    <name evidence="1" type="ORF">BJP34_11835</name>
</gene>
<name>A0A1D8TRJ5_9CYAN</name>
<dbReference type="AlphaFoldDB" id="A0A1D8TRJ5"/>
<evidence type="ECO:0000313" key="2">
    <source>
        <dbReference type="Proteomes" id="UP000177870"/>
    </source>
</evidence>